<dbReference type="EMBL" id="CP028901">
    <property type="protein sequence ID" value="AWB35805.1"/>
    <property type="molecule type" value="Genomic_DNA"/>
</dbReference>
<dbReference type="Proteomes" id="UP000244571">
    <property type="component" value="Chromosome"/>
</dbReference>
<gene>
    <name evidence="3" type="ORF">DBV39_12620</name>
</gene>
<evidence type="ECO:0000313" key="4">
    <source>
        <dbReference type="Proteomes" id="UP000244571"/>
    </source>
</evidence>
<sequence length="723" mass="76821">MKGVTTIAGAIVLSAGLAGCDSGGGGSSAAADDDTAKPNILFVIMDDVGIDQMKSFGYGGVTGPFLPNMDAIAKAGVRFRNTWSMPECSPGRAAAFVGRYPYRTNIYQAIGPNDLANSQISPYEVTVPKMLDQADYESAMFGKFHLAGPENNSAGITTPRELGWDYFYGWIGGLPGSIDTTAGGVAPAGTYSCGFVPGRAAGGTDRGACYQADGSCSSLSRSKSDLEAPGLQCLDSGGIFVPDQSCGAPPSGLNFNVQNAYYVSPLVILDGDSVEDVPLTDPRSRGYRTRIETDAAIQWINSRSGNRPWMASVSYSSAHTPWQQPPSSLIPGPLNPGFDGFSCTNTVNGRVIQDRMTEAMDTEFGRLMVQTGLATQDADGRLIYDPQASNTVIVIVGDNGTLGTAVKLPFSPSEAKGTAYQTGIWDPLIIAGPMVTEPDRDVEHMVNMVDVFQFFGEVADLDAHAVVPQTLDSVGIMPYLESAGQSSLRTINFSMGGVNYQANGARNAPCAISTSCSQIPVSKSVCEDNSGIWWGPGYTDPSVIDNGGQGYSMCYEVNKALYDNGQTMFNILPETSIAVRNDTYKLVRNITQDYLPQTDSVQTITTEELYTVNQAVPVPLLDTPDRNLLPAKDAATQSQYTSLRTTMDSILASEPYCAGDGNIDGVVNAKDVANWSQIASSWGLSSVYDFFVNGVLDGKTNSVDGDIIQANLGRTCPPSYGTY</sequence>
<dbReference type="InterPro" id="IPR017850">
    <property type="entry name" value="Alkaline_phosphatase_core_sf"/>
</dbReference>
<dbReference type="GO" id="GO:0004065">
    <property type="term" value="F:arylsulfatase activity"/>
    <property type="evidence" value="ECO:0007669"/>
    <property type="project" value="TreeGrafter"/>
</dbReference>
<dbReference type="AlphaFoldDB" id="A0A2R4XPU1"/>
<protein>
    <submittedName>
        <fullName evidence="3">Arylsulfatase</fullName>
    </submittedName>
</protein>
<accession>A0A2R4XPU1</accession>
<proteinExistence type="inferred from homology"/>
<evidence type="ECO:0000256" key="1">
    <source>
        <dbReference type="ARBA" id="ARBA00008779"/>
    </source>
</evidence>
<dbReference type="OrthoDB" id="9766107at2"/>
<dbReference type="RefSeq" id="WP_108623261.1">
    <property type="nucleotide sequence ID" value="NZ_CP028901.1"/>
</dbReference>
<name>A0A2R4XPU1_9BURK</name>
<comment type="similarity">
    <text evidence="1">Belongs to the sulfatase family.</text>
</comment>
<dbReference type="PANTHER" id="PTHR42693">
    <property type="entry name" value="ARYLSULFATASE FAMILY MEMBER"/>
    <property type="match status" value="1"/>
</dbReference>
<dbReference type="InterPro" id="IPR050738">
    <property type="entry name" value="Sulfatase"/>
</dbReference>
<dbReference type="SUPFAM" id="SSF53649">
    <property type="entry name" value="Alkaline phosphatase-like"/>
    <property type="match status" value="1"/>
</dbReference>
<keyword evidence="4" id="KW-1185">Reference proteome</keyword>
<feature type="domain" description="Sulfatase N-terminal" evidence="2">
    <location>
        <begin position="38"/>
        <end position="459"/>
    </location>
</feature>
<dbReference type="Pfam" id="PF00884">
    <property type="entry name" value="Sulfatase"/>
    <property type="match status" value="1"/>
</dbReference>
<evidence type="ECO:0000259" key="2">
    <source>
        <dbReference type="Pfam" id="PF00884"/>
    </source>
</evidence>
<dbReference type="PROSITE" id="PS51257">
    <property type="entry name" value="PROKAR_LIPOPROTEIN"/>
    <property type="match status" value="1"/>
</dbReference>
<reference evidence="3 4" key="1">
    <citation type="submission" date="2018-04" db="EMBL/GenBank/DDBJ databases">
        <title>Bordetella sp. HZ20 isolated from seawater.</title>
        <authorList>
            <person name="Sun C."/>
        </authorList>
    </citation>
    <scope>NUCLEOTIDE SEQUENCE [LARGE SCALE GENOMIC DNA]</scope>
    <source>
        <strain evidence="3 4">HZ20</strain>
    </source>
</reference>
<evidence type="ECO:0000313" key="3">
    <source>
        <dbReference type="EMBL" id="AWB35805.1"/>
    </source>
</evidence>
<dbReference type="KEGG" id="boz:DBV39_12620"/>
<dbReference type="InterPro" id="IPR000917">
    <property type="entry name" value="Sulfatase_N"/>
</dbReference>
<dbReference type="Gene3D" id="3.40.720.10">
    <property type="entry name" value="Alkaline Phosphatase, subunit A"/>
    <property type="match status" value="1"/>
</dbReference>
<organism evidence="3 4">
    <name type="scientific">Orrella marina</name>
    <dbReference type="NCBI Taxonomy" id="2163011"/>
    <lineage>
        <taxon>Bacteria</taxon>
        <taxon>Pseudomonadati</taxon>
        <taxon>Pseudomonadota</taxon>
        <taxon>Betaproteobacteria</taxon>
        <taxon>Burkholderiales</taxon>
        <taxon>Alcaligenaceae</taxon>
        <taxon>Orrella</taxon>
    </lineage>
</organism>
<dbReference type="PANTHER" id="PTHR42693:SF33">
    <property type="entry name" value="ARYLSULFATASE"/>
    <property type="match status" value="1"/>
</dbReference>